<name>A0AAW2ZMY2_9EUKA</name>
<proteinExistence type="predicted"/>
<gene>
    <name evidence="1" type="ORF">AKO1_009368</name>
</gene>
<protein>
    <submittedName>
        <fullName evidence="1">Chaperone protein ClpB</fullName>
    </submittedName>
</protein>
<comment type="caution">
    <text evidence="1">The sequence shown here is derived from an EMBL/GenBank/DDBJ whole genome shotgun (WGS) entry which is preliminary data.</text>
</comment>
<dbReference type="AlphaFoldDB" id="A0AAW2ZMY2"/>
<evidence type="ECO:0000313" key="2">
    <source>
        <dbReference type="Proteomes" id="UP001431209"/>
    </source>
</evidence>
<dbReference type="Proteomes" id="UP001431209">
    <property type="component" value="Unassembled WGS sequence"/>
</dbReference>
<organism evidence="1 2">
    <name type="scientific">Acrasis kona</name>
    <dbReference type="NCBI Taxonomy" id="1008807"/>
    <lineage>
        <taxon>Eukaryota</taxon>
        <taxon>Discoba</taxon>
        <taxon>Heterolobosea</taxon>
        <taxon>Tetramitia</taxon>
        <taxon>Eutetramitia</taxon>
        <taxon>Acrasidae</taxon>
        <taxon>Acrasis</taxon>
    </lineage>
</organism>
<sequence>MKRSIINALPSNVNYIYNHTINNALSNTVQIRHQSNKALKRHQSIANNFKKLVKENVILTEESMKKCYSLRATKNFTPIIPITPVTSPVAQDKPKAKPKTKREIRHYERDVMQLEASNEISQRIQMLWGIKERDQHRIYTAQRNLDDEIQETPKPIIEGRLKSYSEIKGTQAEQKRAFERNDKLSGTTTWTQLSKHSPEELQHFKKSLGYSMFIPHNERTDGLTTGDSKQERELIKHTMPPAVSPEAYSPSKGTLATAKILQDQEGYRMDVMSREYHNLPLTKSEFYTNSADTSHESDNE</sequence>
<dbReference type="EMBL" id="JAOPGA020001632">
    <property type="protein sequence ID" value="KAL0490027.1"/>
    <property type="molecule type" value="Genomic_DNA"/>
</dbReference>
<accession>A0AAW2ZMY2</accession>
<reference evidence="1 2" key="1">
    <citation type="submission" date="2024-03" db="EMBL/GenBank/DDBJ databases">
        <title>The Acrasis kona genome and developmental transcriptomes reveal deep origins of eukaryotic multicellular pathways.</title>
        <authorList>
            <person name="Sheikh S."/>
            <person name="Fu C.-J."/>
            <person name="Brown M.W."/>
            <person name="Baldauf S.L."/>
        </authorList>
    </citation>
    <scope>NUCLEOTIDE SEQUENCE [LARGE SCALE GENOMIC DNA]</scope>
    <source>
        <strain evidence="1 2">ATCC MYA-3509</strain>
    </source>
</reference>
<keyword evidence="2" id="KW-1185">Reference proteome</keyword>
<evidence type="ECO:0000313" key="1">
    <source>
        <dbReference type="EMBL" id="KAL0490027.1"/>
    </source>
</evidence>